<proteinExistence type="predicted"/>
<dbReference type="PANTHER" id="PTHR42085">
    <property type="entry name" value="F-BOX DOMAIN-CONTAINING PROTEIN"/>
    <property type="match status" value="1"/>
</dbReference>
<sequence>MARTGATSQKTDAADNPVRRRKREVMREPSRFFSLSPEIRNTIYKLALLSDEPIVFRYLPAAQRKYPLRTIQLRGLTQVSRACRHECLLIFWSINCFWMHDGASAWSCVIADQKVCQPVIASLRRLRIDRGRYYHADDPPWNYMQLDLEARSEARVSLVRVRRGEHWGLLSKPGGVIAALNHVAAALFWPAGELEVSAEAITGMSSVTSVVRHADLAALGDKTPEDLRLEFLNGERYRRARALEKQLGLGEYEVEDAQSYQAARRLEQHLGLARNEIEECETWDLVDWSDGEVSQWAARREAAFDEAVRESEAWRNGTGRSEV</sequence>
<dbReference type="AlphaFoldDB" id="A0A1V8TML1"/>
<dbReference type="OrthoDB" id="62952at2759"/>
<dbReference type="InParanoid" id="A0A1V8TML1"/>
<dbReference type="InterPro" id="IPR038883">
    <property type="entry name" value="AN11006-like"/>
</dbReference>
<dbReference type="Proteomes" id="UP000192596">
    <property type="component" value="Unassembled WGS sequence"/>
</dbReference>
<keyword evidence="3" id="KW-1185">Reference proteome</keyword>
<feature type="region of interest" description="Disordered" evidence="1">
    <location>
        <begin position="1"/>
        <end position="25"/>
    </location>
</feature>
<feature type="compositionally biased region" description="Polar residues" evidence="1">
    <location>
        <begin position="1"/>
        <end position="11"/>
    </location>
</feature>
<organism evidence="2 3">
    <name type="scientific">Cryoendolithus antarcticus</name>
    <dbReference type="NCBI Taxonomy" id="1507870"/>
    <lineage>
        <taxon>Eukaryota</taxon>
        <taxon>Fungi</taxon>
        <taxon>Dikarya</taxon>
        <taxon>Ascomycota</taxon>
        <taxon>Pezizomycotina</taxon>
        <taxon>Dothideomycetes</taxon>
        <taxon>Dothideomycetidae</taxon>
        <taxon>Cladosporiales</taxon>
        <taxon>Cladosporiaceae</taxon>
        <taxon>Cryoendolithus</taxon>
    </lineage>
</organism>
<accession>A0A1V8TML1</accession>
<evidence type="ECO:0000313" key="2">
    <source>
        <dbReference type="EMBL" id="OQO12619.1"/>
    </source>
</evidence>
<dbReference type="EMBL" id="NAJO01000004">
    <property type="protein sequence ID" value="OQO12619.1"/>
    <property type="molecule type" value="Genomic_DNA"/>
</dbReference>
<dbReference type="PANTHER" id="PTHR42085:SF4">
    <property type="entry name" value="F-BOX DOMAIN-CONTAINING PROTEIN"/>
    <property type="match status" value="1"/>
</dbReference>
<evidence type="ECO:0000256" key="1">
    <source>
        <dbReference type="SAM" id="MobiDB-lite"/>
    </source>
</evidence>
<gene>
    <name evidence="2" type="ORF">B0A48_02081</name>
</gene>
<reference evidence="3" key="1">
    <citation type="submission" date="2017-03" db="EMBL/GenBank/DDBJ databases">
        <title>Genomes of endolithic fungi from Antarctica.</title>
        <authorList>
            <person name="Coleine C."/>
            <person name="Masonjones S."/>
            <person name="Stajich J.E."/>
        </authorList>
    </citation>
    <scope>NUCLEOTIDE SEQUENCE [LARGE SCALE GENOMIC DNA]</scope>
    <source>
        <strain evidence="3">CCFEE 5527</strain>
    </source>
</reference>
<evidence type="ECO:0000313" key="3">
    <source>
        <dbReference type="Proteomes" id="UP000192596"/>
    </source>
</evidence>
<comment type="caution">
    <text evidence="2">The sequence shown here is derived from an EMBL/GenBank/DDBJ whole genome shotgun (WGS) entry which is preliminary data.</text>
</comment>
<name>A0A1V8TML1_9PEZI</name>
<protein>
    <submittedName>
        <fullName evidence="2">Uncharacterized protein</fullName>
    </submittedName>
</protein>